<evidence type="ECO:0000313" key="2">
    <source>
        <dbReference type="Proteomes" id="UP000441336"/>
    </source>
</evidence>
<keyword evidence="2" id="KW-1185">Reference proteome</keyword>
<dbReference type="Proteomes" id="UP000441336">
    <property type="component" value="Unassembled WGS sequence"/>
</dbReference>
<comment type="caution">
    <text evidence="1">The sequence shown here is derived from an EMBL/GenBank/DDBJ whole genome shotgun (WGS) entry which is preliminary data.</text>
</comment>
<dbReference type="EMBL" id="WQKZ01000003">
    <property type="protein sequence ID" value="MVN77113.1"/>
    <property type="molecule type" value="Genomic_DNA"/>
</dbReference>
<evidence type="ECO:0000313" key="1">
    <source>
        <dbReference type="EMBL" id="MVN77113.1"/>
    </source>
</evidence>
<dbReference type="AlphaFoldDB" id="A0A7K1TFC2"/>
<accession>A0A7K1TFC2</accession>
<dbReference type="PROSITE" id="PS51257">
    <property type="entry name" value="PROKAR_LIPOPROTEIN"/>
    <property type="match status" value="1"/>
</dbReference>
<reference evidence="1 2" key="1">
    <citation type="submission" date="2019-12" db="EMBL/GenBank/DDBJ databases">
        <title>Hymenobacter sp. HMF4947 Genome sequencing and assembly.</title>
        <authorList>
            <person name="Kang H."/>
            <person name="Cha I."/>
            <person name="Kim H."/>
            <person name="Joh K."/>
        </authorList>
    </citation>
    <scope>NUCLEOTIDE SEQUENCE [LARGE SCALE GENOMIC DNA]</scope>
    <source>
        <strain evidence="1 2">HMF4947</strain>
    </source>
</reference>
<protein>
    <submittedName>
        <fullName evidence="1">Uncharacterized protein</fullName>
    </submittedName>
</protein>
<name>A0A7K1TFC2_9BACT</name>
<sequence length="236" mass="26003">MKIPSLYLSLLLGLLAGCTSPTEKQGLDAVAQFYGDKVSYSKGSHLSTNAAEPQGKYLEVKVFNTKLSKEFSDLRLPASNCAYLTYSSLAPAERQAYNYVKVTLQDSLTEHSYTFKAPELALATQAATDLDRLMTHFKDRDYNGVVNSFNPATLPPDVRANLPTSLAELEKKTGPVTQYYLQGYALTSAPVAGRSQQLVRLFVTVQRAQKAGKLLAVINPQLRPNEKFLYGLNILD</sequence>
<proteinExistence type="predicted"/>
<organism evidence="1 2">
    <name type="scientific">Hymenobacter ginkgonis</name>
    <dbReference type="NCBI Taxonomy" id="2682976"/>
    <lineage>
        <taxon>Bacteria</taxon>
        <taxon>Pseudomonadati</taxon>
        <taxon>Bacteroidota</taxon>
        <taxon>Cytophagia</taxon>
        <taxon>Cytophagales</taxon>
        <taxon>Hymenobacteraceae</taxon>
        <taxon>Hymenobacter</taxon>
    </lineage>
</organism>
<dbReference type="RefSeq" id="WP_157565842.1">
    <property type="nucleotide sequence ID" value="NZ_WQKZ01000003.1"/>
</dbReference>
<gene>
    <name evidence="1" type="ORF">GO988_12325</name>
</gene>